<dbReference type="InterPro" id="IPR050006">
    <property type="entry name" value="LtnD"/>
</dbReference>
<dbReference type="PANTHER" id="PTHR43060:SF17">
    <property type="entry name" value="L-THREONATE DEHYDROGENASE"/>
    <property type="match status" value="1"/>
</dbReference>
<feature type="domain" description="3-hydroxyisobutyrate dehydrogenase-like NAD-binding" evidence="9">
    <location>
        <begin position="227"/>
        <end position="346"/>
    </location>
</feature>
<dbReference type="Pfam" id="PF03446">
    <property type="entry name" value="NAD_binding_2"/>
    <property type="match status" value="1"/>
</dbReference>
<dbReference type="PROSITE" id="PS00895">
    <property type="entry name" value="3_HYDROXYISOBUT_DH"/>
    <property type="match status" value="1"/>
</dbReference>
<feature type="domain" description="6-phosphogluconate dehydrogenase NADP-binding" evidence="8">
    <location>
        <begin position="64"/>
        <end position="223"/>
    </location>
</feature>
<dbReference type="Pfam" id="PF14833">
    <property type="entry name" value="NAD_binding_11"/>
    <property type="match status" value="1"/>
</dbReference>
<comment type="function">
    <text evidence="2">Catalyzes oxidation of L-threonate to 2-oxo-tetronate. Can use either NAD(+) or NADP(+) as cosubstrate, with a preference for NAD(+).</text>
</comment>
<dbReference type="InterPro" id="IPR002204">
    <property type="entry name" value="3-OH-isobutyrate_DH-rel_CS"/>
</dbReference>
<comment type="similarity">
    <text evidence="3">Belongs to the HIBADH-related family. L-threonate dehydrogenase subfamily.</text>
</comment>
<dbReference type="GO" id="GO:0051287">
    <property type="term" value="F:NAD binding"/>
    <property type="evidence" value="ECO:0007669"/>
    <property type="project" value="InterPro"/>
</dbReference>
<dbReference type="SUPFAM" id="SSF48179">
    <property type="entry name" value="6-phosphogluconate dehydrogenase C-terminal domain-like"/>
    <property type="match status" value="1"/>
</dbReference>
<dbReference type="InterPro" id="IPR013328">
    <property type="entry name" value="6PGD_dom2"/>
</dbReference>
<organism evidence="10 11">
    <name type="scientific">Streptomyces boluensis</name>
    <dbReference type="NCBI Taxonomy" id="1775135"/>
    <lineage>
        <taxon>Bacteria</taxon>
        <taxon>Bacillati</taxon>
        <taxon>Actinomycetota</taxon>
        <taxon>Actinomycetes</taxon>
        <taxon>Kitasatosporales</taxon>
        <taxon>Streptomycetaceae</taxon>
        <taxon>Streptomyces</taxon>
    </lineage>
</organism>
<evidence type="ECO:0000259" key="9">
    <source>
        <dbReference type="Pfam" id="PF14833"/>
    </source>
</evidence>
<evidence type="ECO:0000256" key="1">
    <source>
        <dbReference type="ARBA" id="ARBA00023277"/>
    </source>
</evidence>
<dbReference type="Gene3D" id="3.40.50.720">
    <property type="entry name" value="NAD(P)-binding Rossmann-like Domain"/>
    <property type="match status" value="1"/>
</dbReference>
<accession>A0A964URJ2</accession>
<dbReference type="InterPro" id="IPR036291">
    <property type="entry name" value="NAD(P)-bd_dom_sf"/>
</dbReference>
<name>A0A964URJ2_9ACTN</name>
<proteinExistence type="inferred from homology"/>
<dbReference type="NCBIfam" id="NF043037">
    <property type="entry name" value="ThreonDh"/>
    <property type="match status" value="1"/>
</dbReference>
<evidence type="ECO:0000256" key="6">
    <source>
        <dbReference type="ARBA" id="ARBA00047312"/>
    </source>
</evidence>
<comment type="caution">
    <text evidence="10">The sequence shown here is derived from an EMBL/GenBank/DDBJ whole genome shotgun (WGS) entry which is preliminary data.</text>
</comment>
<evidence type="ECO:0000259" key="8">
    <source>
        <dbReference type="Pfam" id="PF03446"/>
    </source>
</evidence>
<dbReference type="SUPFAM" id="SSF51735">
    <property type="entry name" value="NAD(P)-binding Rossmann-fold domains"/>
    <property type="match status" value="1"/>
</dbReference>
<dbReference type="EMBL" id="JAAAHS010000180">
    <property type="protein sequence ID" value="NBE53981.1"/>
    <property type="molecule type" value="Genomic_DNA"/>
</dbReference>
<dbReference type="PANTHER" id="PTHR43060">
    <property type="entry name" value="3-HYDROXYISOBUTYRATE DEHYDROGENASE-LIKE 1, MITOCHONDRIAL-RELATED"/>
    <property type="match status" value="1"/>
</dbReference>
<evidence type="ECO:0000256" key="3">
    <source>
        <dbReference type="ARBA" id="ARBA00037979"/>
    </source>
</evidence>
<dbReference type="Proteomes" id="UP000598297">
    <property type="component" value="Unassembled WGS sequence"/>
</dbReference>
<keyword evidence="1" id="KW-0119">Carbohydrate metabolism</keyword>
<evidence type="ECO:0000256" key="2">
    <source>
        <dbReference type="ARBA" id="ARBA00037062"/>
    </source>
</evidence>
<evidence type="ECO:0000313" key="10">
    <source>
        <dbReference type="EMBL" id="NBE53981.1"/>
    </source>
</evidence>
<evidence type="ECO:0000256" key="4">
    <source>
        <dbReference type="ARBA" id="ARBA00038870"/>
    </source>
</evidence>
<comment type="catalytic activity">
    <reaction evidence="6">
        <text>L-threonate + NAD(+) = 2-dehydro-L-erythronate + NADH + H(+)</text>
        <dbReference type="Rhea" id="RHEA:52548"/>
        <dbReference type="ChEBI" id="CHEBI:15378"/>
        <dbReference type="ChEBI" id="CHEBI:57540"/>
        <dbReference type="ChEBI" id="CHEBI:57561"/>
        <dbReference type="ChEBI" id="CHEBI:57945"/>
        <dbReference type="ChEBI" id="CHEBI:136669"/>
        <dbReference type="EC" id="1.1.1.411"/>
    </reaction>
</comment>
<dbReference type="EC" id="1.1.1.411" evidence="4"/>
<dbReference type="GO" id="GO:0016054">
    <property type="term" value="P:organic acid catabolic process"/>
    <property type="evidence" value="ECO:0007669"/>
    <property type="project" value="UniProtKB-ARBA"/>
</dbReference>
<dbReference type="InterPro" id="IPR006115">
    <property type="entry name" value="6PGDH_NADP-bd"/>
</dbReference>
<reference evidence="10" key="1">
    <citation type="submission" date="2020-01" db="EMBL/GenBank/DDBJ databases">
        <title>Whole-genome analyses of novel actinobacteria.</title>
        <authorList>
            <person name="Sahin N."/>
        </authorList>
    </citation>
    <scope>NUCLEOTIDE SEQUENCE</scope>
    <source>
        <strain evidence="10">YC537</strain>
    </source>
</reference>
<dbReference type="InterPro" id="IPR008927">
    <property type="entry name" value="6-PGluconate_DH-like_C_sf"/>
</dbReference>
<dbReference type="OrthoDB" id="3185659at2"/>
<sequence length="383" mass="39690">MSRATRPVECDWHHSSLCAILRSSYDAIPARNLCRDVPRTARSGRRTARRGLGMNDQARPERPRVGVVGLGAMGLGMARSLRAAGFDVGVHDLRPEVAAAFADEGGTAYASAGELAAAVDVLVGVVVNAAQVESVLFGADGAAERLRPGSVYVMCSTADPDWSAALEKRLAERGVRYLDAPISGGAARAASGELTMMTSGAAAAYAVADPVLDAMSATVYRLGDEAGIGSKVKIVNQLLAGVHIAAAAEAMALGLKAGVPADALYEVITHSAGNSWMFENRMAHVLAGDYTPLSAVDIFVKDLGLVLDAARPEKFPLPLAATAHQMFLQASASGLGGEDDSAVIKIFPGIELPEPSRSTEPVELSGPSRASGPSQSAEPTEES</sequence>
<dbReference type="InterPro" id="IPR029154">
    <property type="entry name" value="HIBADH-like_NADP-bd"/>
</dbReference>
<feature type="region of interest" description="Disordered" evidence="7">
    <location>
        <begin position="352"/>
        <end position="383"/>
    </location>
</feature>
<evidence type="ECO:0000256" key="5">
    <source>
        <dbReference type="ARBA" id="ARBA00039407"/>
    </source>
</evidence>
<dbReference type="GO" id="GO:0050661">
    <property type="term" value="F:NADP binding"/>
    <property type="evidence" value="ECO:0007669"/>
    <property type="project" value="InterPro"/>
</dbReference>
<protein>
    <recommendedName>
        <fullName evidence="5">L-threonate dehydrogenase</fullName>
        <ecNumber evidence="4">1.1.1.411</ecNumber>
    </recommendedName>
</protein>
<evidence type="ECO:0000313" key="11">
    <source>
        <dbReference type="Proteomes" id="UP000598297"/>
    </source>
</evidence>
<evidence type="ECO:0000256" key="7">
    <source>
        <dbReference type="SAM" id="MobiDB-lite"/>
    </source>
</evidence>
<feature type="compositionally biased region" description="Polar residues" evidence="7">
    <location>
        <begin position="371"/>
        <end position="383"/>
    </location>
</feature>
<dbReference type="AlphaFoldDB" id="A0A964URJ2"/>
<dbReference type="RefSeq" id="WP_161700364.1">
    <property type="nucleotide sequence ID" value="NZ_JAAAHS010000180.1"/>
</dbReference>
<dbReference type="Gene3D" id="1.10.1040.10">
    <property type="entry name" value="N-(1-d-carboxylethyl)-l-norvaline Dehydrogenase, domain 2"/>
    <property type="match status" value="1"/>
</dbReference>
<gene>
    <name evidence="10" type="ORF">GUY60_21685</name>
</gene>
<keyword evidence="11" id="KW-1185">Reference proteome</keyword>
<dbReference type="GO" id="GO:0016616">
    <property type="term" value="F:oxidoreductase activity, acting on the CH-OH group of donors, NAD or NADP as acceptor"/>
    <property type="evidence" value="ECO:0007669"/>
    <property type="project" value="InterPro"/>
</dbReference>